<dbReference type="Proteomes" id="UP001172721">
    <property type="component" value="Unassembled WGS sequence"/>
</dbReference>
<keyword evidence="6" id="KW-1185">Reference proteome</keyword>
<dbReference type="Pfam" id="PF25967">
    <property type="entry name" value="RND-MFP_C"/>
    <property type="match status" value="1"/>
</dbReference>
<comment type="caution">
    <text evidence="5">The sequence shown here is derived from an EMBL/GenBank/DDBJ whole genome shotgun (WGS) entry which is preliminary data.</text>
</comment>
<feature type="coiled-coil region" evidence="1">
    <location>
        <begin position="162"/>
        <end position="189"/>
    </location>
</feature>
<dbReference type="InterPro" id="IPR058627">
    <property type="entry name" value="MdtA-like_C"/>
</dbReference>
<dbReference type="Gene3D" id="2.40.50.100">
    <property type="match status" value="1"/>
</dbReference>
<keyword evidence="1" id="KW-0175">Coiled coil</keyword>
<evidence type="ECO:0000259" key="2">
    <source>
        <dbReference type="Pfam" id="PF25967"/>
    </source>
</evidence>
<dbReference type="PANTHER" id="PTHR30469:SF33">
    <property type="entry name" value="SLR1207 PROTEIN"/>
    <property type="match status" value="1"/>
</dbReference>
<feature type="domain" description="YknX-like beta-barrel" evidence="4">
    <location>
        <begin position="236"/>
        <end position="308"/>
    </location>
</feature>
<accession>A0ABT8HRJ2</accession>
<evidence type="ECO:0000313" key="5">
    <source>
        <dbReference type="EMBL" id="MDN4523354.1"/>
    </source>
</evidence>
<dbReference type="InterPro" id="IPR058647">
    <property type="entry name" value="BSH_CzcB-like"/>
</dbReference>
<dbReference type="Pfam" id="PF25973">
    <property type="entry name" value="BSH_CzcB"/>
    <property type="match status" value="1"/>
</dbReference>
<name>A0ABT8HRJ2_9BACL</name>
<evidence type="ECO:0000256" key="1">
    <source>
        <dbReference type="SAM" id="Coils"/>
    </source>
</evidence>
<feature type="domain" description="Multidrug resistance protein MdtA-like C-terminal permuted SH3" evidence="2">
    <location>
        <begin position="317"/>
        <end position="376"/>
    </location>
</feature>
<dbReference type="PANTHER" id="PTHR30469">
    <property type="entry name" value="MULTIDRUG RESISTANCE PROTEIN MDTA"/>
    <property type="match status" value="1"/>
</dbReference>
<dbReference type="Pfam" id="PF25990">
    <property type="entry name" value="Beta-barrel_YknX"/>
    <property type="match status" value="1"/>
</dbReference>
<protein>
    <submittedName>
        <fullName evidence="5">HlyD family efflux transporter periplasmic adaptor subunit</fullName>
    </submittedName>
</protein>
<evidence type="ECO:0000313" key="6">
    <source>
        <dbReference type="Proteomes" id="UP001172721"/>
    </source>
</evidence>
<dbReference type="EMBL" id="JAUHTR010000001">
    <property type="protein sequence ID" value="MDN4523354.1"/>
    <property type="molecule type" value="Genomic_DNA"/>
</dbReference>
<dbReference type="RefSeq" id="WP_301164400.1">
    <property type="nucleotide sequence ID" value="NZ_JAUHTR010000001.1"/>
</dbReference>
<evidence type="ECO:0000259" key="3">
    <source>
        <dbReference type="Pfam" id="PF25973"/>
    </source>
</evidence>
<dbReference type="Gene3D" id="6.20.50.140">
    <property type="match status" value="1"/>
</dbReference>
<dbReference type="InterPro" id="IPR058636">
    <property type="entry name" value="Beta-barrel_YknX"/>
</dbReference>
<reference evidence="5" key="1">
    <citation type="submission" date="2023-07" db="EMBL/GenBank/DDBJ databases">
        <title>Fictibacillus sp. isolated from freshwater pond.</title>
        <authorList>
            <person name="Kirdat K."/>
            <person name="Bhat A."/>
            <person name="Mourya A."/>
            <person name="Yadav A."/>
        </authorList>
    </citation>
    <scope>NUCLEOTIDE SEQUENCE</scope>
    <source>
        <strain evidence="5">NE201</strain>
    </source>
</reference>
<evidence type="ECO:0000259" key="4">
    <source>
        <dbReference type="Pfam" id="PF25990"/>
    </source>
</evidence>
<dbReference type="SUPFAM" id="SSF111369">
    <property type="entry name" value="HlyD-like secretion proteins"/>
    <property type="match status" value="2"/>
</dbReference>
<organism evidence="5 6">
    <name type="scientific">Fictibacillus fluitans</name>
    <dbReference type="NCBI Taxonomy" id="3058422"/>
    <lineage>
        <taxon>Bacteria</taxon>
        <taxon>Bacillati</taxon>
        <taxon>Bacillota</taxon>
        <taxon>Bacilli</taxon>
        <taxon>Bacillales</taxon>
        <taxon>Fictibacillaceae</taxon>
        <taxon>Fictibacillus</taxon>
    </lineage>
</organism>
<dbReference type="Gene3D" id="2.40.30.170">
    <property type="match status" value="1"/>
</dbReference>
<feature type="domain" description="CzcB-like barrel-sandwich hybrid" evidence="3">
    <location>
        <begin position="59"/>
        <end position="208"/>
    </location>
</feature>
<proteinExistence type="predicted"/>
<gene>
    <name evidence="5" type="ORF">QYB97_02670</name>
</gene>
<sequence length="377" mass="40498">MIAILLSCSLGAGLLAGCSDKAESTPVKTTEQKVKKGNLEVGLGADGRISLPLVNLSFELSGTVKEIKAQTGQKVKKGEILAVLEDTDLKLAVTQAENALSKANAMYSEAANKYEIEKLDAKYKVDQAKAKWDARPDDLTLKAAYEIENKKYQTLLNSNGAIQSTSLEIEDAKNKLQEAKNNMNKIYLKAPINGEITTINYKVGEVVSGVKAGTDTNSAASDTAFMTIVDPSVIYIKASATESDISGIEKDQEMRVAIDSLKLENLQGKVVSVNSTPKIDSSGIVTYEVTGKLAEPNAAIKEGMTAFVTFLKKEKKDVLLVPNKAIFVEDGKQYVTVKTGEKTEKRAIRGGLTNGVQTEVTEGLKQGETIQIGGVKK</sequence>